<evidence type="ECO:0000256" key="4">
    <source>
        <dbReference type="ARBA" id="ARBA00022679"/>
    </source>
</evidence>
<keyword evidence="6 7" id="KW-0414">Isoprene biosynthesis</keyword>
<dbReference type="InterPro" id="IPR018294">
    <property type="entry name" value="ISPD_synthase_CS"/>
</dbReference>
<dbReference type="HAMAP" id="MF_00108">
    <property type="entry name" value="IspD"/>
    <property type="match status" value="1"/>
</dbReference>
<evidence type="ECO:0000256" key="3">
    <source>
        <dbReference type="ARBA" id="ARBA00009789"/>
    </source>
</evidence>
<evidence type="ECO:0000313" key="8">
    <source>
        <dbReference type="EMBL" id="SEJ38289.1"/>
    </source>
</evidence>
<dbReference type="Pfam" id="PF01128">
    <property type="entry name" value="IspD"/>
    <property type="match status" value="1"/>
</dbReference>
<dbReference type="RefSeq" id="WP_091830764.1">
    <property type="nucleotide sequence ID" value="NZ_FNZK01000006.1"/>
</dbReference>
<dbReference type="Gene3D" id="3.90.550.10">
    <property type="entry name" value="Spore Coat Polysaccharide Biosynthesis Protein SpsA, Chain A"/>
    <property type="match status" value="1"/>
</dbReference>
<evidence type="ECO:0000256" key="7">
    <source>
        <dbReference type="HAMAP-Rule" id="MF_00108"/>
    </source>
</evidence>
<dbReference type="PROSITE" id="PS01295">
    <property type="entry name" value="ISPD"/>
    <property type="match status" value="1"/>
</dbReference>
<dbReference type="CDD" id="cd02516">
    <property type="entry name" value="CDP-ME_synthetase"/>
    <property type="match status" value="1"/>
</dbReference>
<keyword evidence="9" id="KW-1185">Reference proteome</keyword>
<evidence type="ECO:0000256" key="1">
    <source>
        <dbReference type="ARBA" id="ARBA00001282"/>
    </source>
</evidence>
<dbReference type="AlphaFoldDB" id="A0A1H6YAL1"/>
<dbReference type="GO" id="GO:0019288">
    <property type="term" value="P:isopentenyl diphosphate biosynthetic process, methylerythritol 4-phosphate pathway"/>
    <property type="evidence" value="ECO:0007669"/>
    <property type="project" value="UniProtKB-UniRule"/>
</dbReference>
<dbReference type="InterPro" id="IPR050088">
    <property type="entry name" value="IspD/TarI_cytidylyltransf_bact"/>
</dbReference>
<protein>
    <recommendedName>
        <fullName evidence="7">2-C-methyl-D-erythritol 4-phosphate cytidylyltransferase</fullName>
        <ecNumber evidence="7">2.7.7.60</ecNumber>
    </recommendedName>
    <alternativeName>
        <fullName evidence="7">4-diphosphocytidyl-2C-methyl-D-erythritol synthase</fullName>
    </alternativeName>
    <alternativeName>
        <fullName evidence="7">MEP cytidylyltransferase</fullName>
        <shortName evidence="7">MCT</shortName>
    </alternativeName>
</protein>
<evidence type="ECO:0000256" key="5">
    <source>
        <dbReference type="ARBA" id="ARBA00022695"/>
    </source>
</evidence>
<dbReference type="UniPathway" id="UPA00056">
    <property type="reaction ID" value="UER00093"/>
</dbReference>
<feature type="site" description="Positions MEP for the nucleophilic attack" evidence="7">
    <location>
        <position position="153"/>
    </location>
</feature>
<reference evidence="8 9" key="1">
    <citation type="submission" date="2016-10" db="EMBL/GenBank/DDBJ databases">
        <authorList>
            <person name="de Groot N.N."/>
        </authorList>
    </citation>
    <scope>NUCLEOTIDE SEQUENCE [LARGE SCALE GENOMIC DNA]</scope>
    <source>
        <strain evidence="8 9">DSM 2179</strain>
    </source>
</reference>
<evidence type="ECO:0000256" key="2">
    <source>
        <dbReference type="ARBA" id="ARBA00004787"/>
    </source>
</evidence>
<comment type="pathway">
    <text evidence="2 7">Isoprenoid biosynthesis; isopentenyl diphosphate biosynthesis via DXP pathway; isopentenyl diphosphate from 1-deoxy-D-xylulose 5-phosphate: step 2/6.</text>
</comment>
<gene>
    <name evidence="7" type="primary">ispD</name>
    <name evidence="8" type="ORF">SAMN05660742_106200</name>
</gene>
<dbReference type="EMBL" id="FNZK01000006">
    <property type="protein sequence ID" value="SEJ38289.1"/>
    <property type="molecule type" value="Genomic_DNA"/>
</dbReference>
<comment type="catalytic activity">
    <reaction evidence="1 7">
        <text>2-C-methyl-D-erythritol 4-phosphate + CTP + H(+) = 4-CDP-2-C-methyl-D-erythritol + diphosphate</text>
        <dbReference type="Rhea" id="RHEA:13429"/>
        <dbReference type="ChEBI" id="CHEBI:15378"/>
        <dbReference type="ChEBI" id="CHEBI:33019"/>
        <dbReference type="ChEBI" id="CHEBI:37563"/>
        <dbReference type="ChEBI" id="CHEBI:57823"/>
        <dbReference type="ChEBI" id="CHEBI:58262"/>
        <dbReference type="EC" id="2.7.7.60"/>
    </reaction>
</comment>
<dbReference type="EC" id="2.7.7.60" evidence="7"/>
<dbReference type="PANTHER" id="PTHR32125:SF4">
    <property type="entry name" value="2-C-METHYL-D-ERYTHRITOL 4-PHOSPHATE CYTIDYLYLTRANSFERASE, CHLOROPLASTIC"/>
    <property type="match status" value="1"/>
</dbReference>
<dbReference type="InterPro" id="IPR001228">
    <property type="entry name" value="IspD"/>
</dbReference>
<dbReference type="Proteomes" id="UP000199662">
    <property type="component" value="Unassembled WGS sequence"/>
</dbReference>
<evidence type="ECO:0000256" key="6">
    <source>
        <dbReference type="ARBA" id="ARBA00023229"/>
    </source>
</evidence>
<dbReference type="GO" id="GO:0050518">
    <property type="term" value="F:2-C-methyl-D-erythritol 4-phosphate cytidylyltransferase activity"/>
    <property type="evidence" value="ECO:0007669"/>
    <property type="project" value="UniProtKB-UniRule"/>
</dbReference>
<feature type="site" description="Positions MEP for the nucleophilic attack" evidence="7">
    <location>
        <position position="209"/>
    </location>
</feature>
<dbReference type="NCBIfam" id="TIGR00453">
    <property type="entry name" value="ispD"/>
    <property type="match status" value="1"/>
</dbReference>
<dbReference type="PANTHER" id="PTHR32125">
    <property type="entry name" value="2-C-METHYL-D-ERYTHRITOL 4-PHOSPHATE CYTIDYLYLTRANSFERASE, CHLOROPLASTIC"/>
    <property type="match status" value="1"/>
</dbReference>
<keyword evidence="5 7" id="KW-0548">Nucleotidyltransferase</keyword>
<sequence length="254" mass="27306">MVTAIFPAAGQGKRMKASVNKVFLELMGKPILVHTLLAFSRCDAIDNLIVVVGADEVTFIKALLATVPGLKPYKVIAGSTERQYSIFNGLAQLNPATDVVLVHDGARPLVSCQIISAVVEEARKSGAAIAAVPAKDTIKIVDKGDLVEATPDRQSLWTVQTPQGFKKDVIVKAYQQAANDEFLGTDDSSLVERIGVRVKVVQGDYSNIKVTTPEDLLIAEAFMRDGVVAKVVSRVSSSVSGVVSNVKEKIFRKR</sequence>
<dbReference type="InterPro" id="IPR034683">
    <property type="entry name" value="IspD/TarI"/>
</dbReference>
<organism evidence="8 9">
    <name type="scientific">Propionispira arboris</name>
    <dbReference type="NCBI Taxonomy" id="84035"/>
    <lineage>
        <taxon>Bacteria</taxon>
        <taxon>Bacillati</taxon>
        <taxon>Bacillota</taxon>
        <taxon>Negativicutes</taxon>
        <taxon>Selenomonadales</taxon>
        <taxon>Selenomonadaceae</taxon>
        <taxon>Propionispira</taxon>
    </lineage>
</organism>
<feature type="site" description="Transition state stabilizer" evidence="7">
    <location>
        <position position="21"/>
    </location>
</feature>
<name>A0A1H6YAL1_9FIRM</name>
<proteinExistence type="inferred from homology"/>
<evidence type="ECO:0000313" key="9">
    <source>
        <dbReference type="Proteomes" id="UP000199662"/>
    </source>
</evidence>
<comment type="function">
    <text evidence="7">Catalyzes the formation of 4-diphosphocytidyl-2-C-methyl-D-erythritol from CTP and 2-C-methyl-D-erythritol 4-phosphate (MEP).</text>
</comment>
<feature type="site" description="Transition state stabilizer" evidence="7">
    <location>
        <position position="14"/>
    </location>
</feature>
<keyword evidence="4 7" id="KW-0808">Transferase</keyword>
<dbReference type="SUPFAM" id="SSF53448">
    <property type="entry name" value="Nucleotide-diphospho-sugar transferases"/>
    <property type="match status" value="1"/>
</dbReference>
<dbReference type="STRING" id="84035.SAMN05660742_106200"/>
<dbReference type="FunFam" id="3.90.550.10:FF:000003">
    <property type="entry name" value="2-C-methyl-D-erythritol 4-phosphate cytidylyltransferase"/>
    <property type="match status" value="1"/>
</dbReference>
<accession>A0A1H6YAL1</accession>
<dbReference type="InterPro" id="IPR029044">
    <property type="entry name" value="Nucleotide-diphossugar_trans"/>
</dbReference>
<comment type="similarity">
    <text evidence="3 7">Belongs to the IspD/TarI cytidylyltransferase family. IspD subfamily.</text>
</comment>